<evidence type="ECO:0008006" key="3">
    <source>
        <dbReference type="Google" id="ProtNLM"/>
    </source>
</evidence>
<dbReference type="RefSeq" id="WP_344425046.1">
    <property type="nucleotide sequence ID" value="NZ_BAAAQK010000025.1"/>
</dbReference>
<dbReference type="Proteomes" id="UP001500449">
    <property type="component" value="Unassembled WGS sequence"/>
</dbReference>
<sequence length="144" mass="15131">MRFTTTVELGGKTATGFEVPAAVLEGLGSGKRPAVSVTIGAYTYRTTVGSMGGRPMIPLSAENRTAAGVAAGDEIDVEIEVDTAPRTVEVPEDLASALADAGLREKFDALAFSHRKEHVRAVDSAKAAATRERRIAKCVEMLQA</sequence>
<dbReference type="EMBL" id="BAAAQK010000025">
    <property type="protein sequence ID" value="GAA1872288.1"/>
    <property type="molecule type" value="Genomic_DNA"/>
</dbReference>
<organism evidence="1 2">
    <name type="scientific">Pseudonocardia ailaonensis</name>
    <dbReference type="NCBI Taxonomy" id="367279"/>
    <lineage>
        <taxon>Bacteria</taxon>
        <taxon>Bacillati</taxon>
        <taxon>Actinomycetota</taxon>
        <taxon>Actinomycetes</taxon>
        <taxon>Pseudonocardiales</taxon>
        <taxon>Pseudonocardiaceae</taxon>
        <taxon>Pseudonocardia</taxon>
    </lineage>
</organism>
<dbReference type="Pfam" id="PF08922">
    <property type="entry name" value="DUF1905"/>
    <property type="match status" value="1"/>
</dbReference>
<protein>
    <recommendedName>
        <fullName evidence="3">DUF1905 domain-containing protein</fullName>
    </recommendedName>
</protein>
<evidence type="ECO:0000313" key="2">
    <source>
        <dbReference type="Proteomes" id="UP001500449"/>
    </source>
</evidence>
<evidence type="ECO:0000313" key="1">
    <source>
        <dbReference type="EMBL" id="GAA1872288.1"/>
    </source>
</evidence>
<keyword evidence="2" id="KW-1185">Reference proteome</keyword>
<dbReference type="Pfam" id="PF13376">
    <property type="entry name" value="OmdA"/>
    <property type="match status" value="1"/>
</dbReference>
<name>A0ABN2NL96_9PSEU</name>
<reference evidence="1 2" key="1">
    <citation type="journal article" date="2019" name="Int. J. Syst. Evol. Microbiol.">
        <title>The Global Catalogue of Microorganisms (GCM) 10K type strain sequencing project: providing services to taxonomists for standard genome sequencing and annotation.</title>
        <authorList>
            <consortium name="The Broad Institute Genomics Platform"/>
            <consortium name="The Broad Institute Genome Sequencing Center for Infectious Disease"/>
            <person name="Wu L."/>
            <person name="Ma J."/>
        </authorList>
    </citation>
    <scope>NUCLEOTIDE SEQUENCE [LARGE SCALE GENOMIC DNA]</scope>
    <source>
        <strain evidence="1 2">JCM 16009</strain>
    </source>
</reference>
<dbReference type="SUPFAM" id="SSF141694">
    <property type="entry name" value="AF2212/PG0164-like"/>
    <property type="match status" value="1"/>
</dbReference>
<dbReference type="Gene3D" id="2.40.30.100">
    <property type="entry name" value="AF2212/PG0164-like"/>
    <property type="match status" value="1"/>
</dbReference>
<proteinExistence type="predicted"/>
<gene>
    <name evidence="1" type="ORF">GCM10009836_61480</name>
</gene>
<dbReference type="InterPro" id="IPR037079">
    <property type="entry name" value="AF2212/PG0164-like_sf"/>
</dbReference>
<comment type="caution">
    <text evidence="1">The sequence shown here is derived from an EMBL/GenBank/DDBJ whole genome shotgun (WGS) entry which is preliminary data.</text>
</comment>
<accession>A0ABN2NL96</accession>
<dbReference type="InterPro" id="IPR015018">
    <property type="entry name" value="DUF1905"/>
</dbReference>